<dbReference type="PANTHER" id="PTHR11092">
    <property type="entry name" value="SUGAR NUCLEOTIDE EPIMERASE RELATED"/>
    <property type="match status" value="1"/>
</dbReference>
<feature type="domain" description="NAD-dependent epimerase/dehydratase" evidence="2">
    <location>
        <begin position="3"/>
        <end position="210"/>
    </location>
</feature>
<sequence>MNILLTGGSGLIGDELAKKLIDRGHNVRILTRDSDLNHPYYQWSKNKINEKVFEDLDGIIHLAGAPLMKSWSSKYKKEIIDSRVETANLLLKYIKDLNVNLKFFISASGSSYYGQKYSDLIFEESAKAGNDFLAEVCVLWEKAAEKFTEVNARVVCIRTPLVLAKNADSFKLMKMPTQIGLGACLGKGTQWSPWIHIDDLCEIYIKAVEDEIMQGSYNATVSEHINHQEFMEKLAFHLGHKIHLPNIPETLVKIGMGEKACLILEGARLNNKKIIAAGFKFRFETLDQALKNIV</sequence>
<accession>A0A3L9MHV1</accession>
<dbReference type="Pfam" id="PF08338">
    <property type="entry name" value="DUF1731"/>
    <property type="match status" value="1"/>
</dbReference>
<gene>
    <name evidence="4" type="ORF">EAH69_01825</name>
</gene>
<evidence type="ECO:0000259" key="3">
    <source>
        <dbReference type="Pfam" id="PF08338"/>
    </source>
</evidence>
<dbReference type="InterPro" id="IPR013549">
    <property type="entry name" value="DUF1731"/>
</dbReference>
<reference evidence="4 5" key="1">
    <citation type="submission" date="2018-10" db="EMBL/GenBank/DDBJ databases">
        <authorList>
            <person name="Chen X."/>
        </authorList>
    </citation>
    <scope>NUCLEOTIDE SEQUENCE [LARGE SCALE GENOMIC DNA]</scope>
    <source>
        <strain evidence="4 5">YIM 102668</strain>
    </source>
</reference>
<organism evidence="4 5">
    <name type="scientific">Faecalibacter macacae</name>
    <dbReference type="NCBI Taxonomy" id="1859289"/>
    <lineage>
        <taxon>Bacteria</taxon>
        <taxon>Pseudomonadati</taxon>
        <taxon>Bacteroidota</taxon>
        <taxon>Flavobacteriia</taxon>
        <taxon>Flavobacteriales</taxon>
        <taxon>Weeksellaceae</taxon>
        <taxon>Faecalibacter</taxon>
    </lineage>
</organism>
<feature type="domain" description="DUF1731" evidence="3">
    <location>
        <begin position="247"/>
        <end position="293"/>
    </location>
</feature>
<dbReference type="SUPFAM" id="SSF51735">
    <property type="entry name" value="NAD(P)-binding Rossmann-fold domains"/>
    <property type="match status" value="1"/>
</dbReference>
<dbReference type="AlphaFoldDB" id="A0A3L9MHV1"/>
<dbReference type="RefSeq" id="WP_121933488.1">
    <property type="nucleotide sequence ID" value="NZ_RDOJ01000002.1"/>
</dbReference>
<keyword evidence="5" id="KW-1185">Reference proteome</keyword>
<comment type="similarity">
    <text evidence="1">Belongs to the NAD(P)-dependent epimerase/dehydratase family. SDR39U1 subfamily.</text>
</comment>
<dbReference type="InterPro" id="IPR001509">
    <property type="entry name" value="Epimerase_deHydtase"/>
</dbReference>
<dbReference type="Gene3D" id="3.40.50.720">
    <property type="entry name" value="NAD(P)-binding Rossmann-like Domain"/>
    <property type="match status" value="1"/>
</dbReference>
<dbReference type="PANTHER" id="PTHR11092:SF0">
    <property type="entry name" value="EPIMERASE FAMILY PROTEIN SDR39U1"/>
    <property type="match status" value="1"/>
</dbReference>
<dbReference type="Pfam" id="PF01370">
    <property type="entry name" value="Epimerase"/>
    <property type="match status" value="1"/>
</dbReference>
<dbReference type="InterPro" id="IPR010099">
    <property type="entry name" value="SDR39U1"/>
</dbReference>
<dbReference type="OrthoDB" id="9801773at2"/>
<protein>
    <submittedName>
        <fullName evidence="4">TIGR01777 family protein</fullName>
    </submittedName>
</protein>
<dbReference type="Proteomes" id="UP000275348">
    <property type="component" value="Unassembled WGS sequence"/>
</dbReference>
<name>A0A3L9MHV1_9FLAO</name>
<evidence type="ECO:0000313" key="4">
    <source>
        <dbReference type="EMBL" id="RLZ12275.1"/>
    </source>
</evidence>
<evidence type="ECO:0000256" key="1">
    <source>
        <dbReference type="ARBA" id="ARBA00009353"/>
    </source>
</evidence>
<dbReference type="EMBL" id="RDOJ01000002">
    <property type="protein sequence ID" value="RLZ12275.1"/>
    <property type="molecule type" value="Genomic_DNA"/>
</dbReference>
<proteinExistence type="inferred from homology"/>
<dbReference type="NCBIfam" id="TIGR01777">
    <property type="entry name" value="yfcH"/>
    <property type="match status" value="1"/>
</dbReference>
<evidence type="ECO:0000259" key="2">
    <source>
        <dbReference type="Pfam" id="PF01370"/>
    </source>
</evidence>
<dbReference type="InterPro" id="IPR036291">
    <property type="entry name" value="NAD(P)-bd_dom_sf"/>
</dbReference>
<evidence type="ECO:0000313" key="5">
    <source>
        <dbReference type="Proteomes" id="UP000275348"/>
    </source>
</evidence>
<comment type="caution">
    <text evidence="4">The sequence shown here is derived from an EMBL/GenBank/DDBJ whole genome shotgun (WGS) entry which is preliminary data.</text>
</comment>